<name>A0ABT0Q5D0_9RHOB</name>
<evidence type="ECO:0000256" key="2">
    <source>
        <dbReference type="SAM" id="SignalP"/>
    </source>
</evidence>
<dbReference type="Proteomes" id="UP001203880">
    <property type="component" value="Unassembled WGS sequence"/>
</dbReference>
<accession>A0ABT0Q5D0</accession>
<feature type="signal peptide" evidence="2">
    <location>
        <begin position="1"/>
        <end position="22"/>
    </location>
</feature>
<evidence type="ECO:0000256" key="1">
    <source>
        <dbReference type="SAM" id="MobiDB-lite"/>
    </source>
</evidence>
<dbReference type="InterPro" id="IPR033900">
    <property type="entry name" value="Gram_neg_porin_domain"/>
</dbReference>
<proteinExistence type="predicted"/>
<keyword evidence="5" id="KW-1185">Reference proteome</keyword>
<dbReference type="RefSeq" id="WP_249710744.1">
    <property type="nucleotide sequence ID" value="NZ_JAMFMB010000017.1"/>
</dbReference>
<reference evidence="4" key="1">
    <citation type="submission" date="2022-05" db="EMBL/GenBank/DDBJ databases">
        <authorList>
            <person name="Park J.-S."/>
        </authorList>
    </citation>
    <scope>NUCLEOTIDE SEQUENCE</scope>
    <source>
        <strain evidence="4">2012CJ41-6</strain>
    </source>
</reference>
<dbReference type="Gene3D" id="2.40.160.10">
    <property type="entry name" value="Porin"/>
    <property type="match status" value="1"/>
</dbReference>
<protein>
    <submittedName>
        <fullName evidence="4">Porin</fullName>
    </submittedName>
</protein>
<evidence type="ECO:0000313" key="4">
    <source>
        <dbReference type="EMBL" id="MCL6284642.1"/>
    </source>
</evidence>
<feature type="region of interest" description="Disordered" evidence="1">
    <location>
        <begin position="84"/>
        <end position="113"/>
    </location>
</feature>
<keyword evidence="2" id="KW-0732">Signal</keyword>
<dbReference type="Pfam" id="PF13609">
    <property type="entry name" value="Porin_4"/>
    <property type="match status" value="1"/>
</dbReference>
<sequence>MKKILFASTALTAMAAADFAAADIANMAFSGYGRFGLKYDGGAEGDDKETFLTSRFRLNIDANAETDGGVAFSARVRLQADANQDGTANQGNGFSGGVDQNTNTVSGTTDRNGAQLSGARFTTQYEGLRVDVGNISGVIDNLPNYYGNEPGLTAFTGQYAAVDFALDSFSSTSAGVNGIFAQYAFGDFAVSASYSPEETGAGEQWGVSGAWANDAYAVALFYSQNEPEGTGGLGETKIYGATAAATFGAFNGTLLVGKEDADNDDGAFDTFWGLSAAYELGTATDLIFSYADGSGDDDTQAFGLGVVQDLGGGVALKGGVASVKPGGDSSDTVADVGVIFNF</sequence>
<gene>
    <name evidence="4" type="ORF">M3P21_13985</name>
</gene>
<organism evidence="4 5">
    <name type="scientific">Ruegeria spongiae</name>
    <dbReference type="NCBI Taxonomy" id="2942209"/>
    <lineage>
        <taxon>Bacteria</taxon>
        <taxon>Pseudomonadati</taxon>
        <taxon>Pseudomonadota</taxon>
        <taxon>Alphaproteobacteria</taxon>
        <taxon>Rhodobacterales</taxon>
        <taxon>Roseobacteraceae</taxon>
        <taxon>Ruegeria</taxon>
    </lineage>
</organism>
<feature type="chain" id="PRO_5045641440" evidence="2">
    <location>
        <begin position="23"/>
        <end position="342"/>
    </location>
</feature>
<dbReference type="SUPFAM" id="SSF56935">
    <property type="entry name" value="Porins"/>
    <property type="match status" value="1"/>
</dbReference>
<dbReference type="InterPro" id="IPR023614">
    <property type="entry name" value="Porin_dom_sf"/>
</dbReference>
<dbReference type="EMBL" id="JAMFMB010000017">
    <property type="protein sequence ID" value="MCL6284642.1"/>
    <property type="molecule type" value="Genomic_DNA"/>
</dbReference>
<evidence type="ECO:0000313" key="5">
    <source>
        <dbReference type="Proteomes" id="UP001203880"/>
    </source>
</evidence>
<evidence type="ECO:0000259" key="3">
    <source>
        <dbReference type="Pfam" id="PF13609"/>
    </source>
</evidence>
<comment type="caution">
    <text evidence="4">The sequence shown here is derived from an EMBL/GenBank/DDBJ whole genome shotgun (WGS) entry which is preliminary data.</text>
</comment>
<feature type="domain" description="Porin" evidence="3">
    <location>
        <begin position="7"/>
        <end position="324"/>
    </location>
</feature>